<dbReference type="STRING" id="2025994.A0A2T2ZTL0"/>
<organism evidence="8 9">
    <name type="scientific">Coniella lustricola</name>
    <dbReference type="NCBI Taxonomy" id="2025994"/>
    <lineage>
        <taxon>Eukaryota</taxon>
        <taxon>Fungi</taxon>
        <taxon>Dikarya</taxon>
        <taxon>Ascomycota</taxon>
        <taxon>Pezizomycotina</taxon>
        <taxon>Sordariomycetes</taxon>
        <taxon>Sordariomycetidae</taxon>
        <taxon>Diaporthales</taxon>
        <taxon>Schizoparmaceae</taxon>
        <taxon>Coniella</taxon>
    </lineage>
</organism>
<protein>
    <recommendedName>
        <fullName evidence="5">Mitochondrial cardiolipin hydrolase</fullName>
    </recommendedName>
</protein>
<evidence type="ECO:0000256" key="3">
    <source>
        <dbReference type="ARBA" id="ARBA00023098"/>
    </source>
</evidence>
<name>A0A2T2ZTL0_9PEZI</name>
<dbReference type="PANTHER" id="PTHR43856:SF1">
    <property type="entry name" value="MITOCHONDRIAL CARDIOLIPIN HYDROLASE"/>
    <property type="match status" value="1"/>
</dbReference>
<dbReference type="CDD" id="cd09173">
    <property type="entry name" value="PLDc_Nuc_like_unchar1_2"/>
    <property type="match status" value="1"/>
</dbReference>
<dbReference type="CDD" id="cd09172">
    <property type="entry name" value="PLDc_Nuc_like_unchar1_1"/>
    <property type="match status" value="1"/>
</dbReference>
<evidence type="ECO:0000313" key="9">
    <source>
        <dbReference type="Proteomes" id="UP000241462"/>
    </source>
</evidence>
<dbReference type="OrthoDB" id="5205528at2759"/>
<comment type="similarity">
    <text evidence="4">Belongs to the phospholipase D family. MitoPLD/Zucchini subfamily.</text>
</comment>
<feature type="region of interest" description="Disordered" evidence="6">
    <location>
        <begin position="1"/>
        <end position="261"/>
    </location>
</feature>
<feature type="compositionally biased region" description="Acidic residues" evidence="6">
    <location>
        <begin position="160"/>
        <end position="205"/>
    </location>
</feature>
<dbReference type="SMART" id="SM00155">
    <property type="entry name" value="PLDc"/>
    <property type="match status" value="2"/>
</dbReference>
<keyword evidence="1" id="KW-0378">Hydrolase</keyword>
<accession>A0A2T2ZTL0</accession>
<dbReference type="InParanoid" id="A0A2T2ZTL0"/>
<dbReference type="PANTHER" id="PTHR43856">
    <property type="entry name" value="CARDIOLIPIN HYDROLASE"/>
    <property type="match status" value="1"/>
</dbReference>
<feature type="domain" description="PLD phosphodiesterase" evidence="7">
    <location>
        <begin position="714"/>
        <end position="745"/>
    </location>
</feature>
<evidence type="ECO:0000313" key="8">
    <source>
        <dbReference type="EMBL" id="PSR76289.1"/>
    </source>
</evidence>
<dbReference type="Gene3D" id="3.30.870.10">
    <property type="entry name" value="Endonuclease Chain A"/>
    <property type="match status" value="2"/>
</dbReference>
<feature type="domain" description="PLD phosphodiesterase" evidence="7">
    <location>
        <begin position="536"/>
        <end position="566"/>
    </location>
</feature>
<dbReference type="GO" id="GO:0016891">
    <property type="term" value="F:RNA endonuclease activity producing 5'-phosphomonoesters, hydrolytic mechanism"/>
    <property type="evidence" value="ECO:0007669"/>
    <property type="project" value="TreeGrafter"/>
</dbReference>
<dbReference type="EMBL" id="KZ678714">
    <property type="protein sequence ID" value="PSR76289.1"/>
    <property type="molecule type" value="Genomic_DNA"/>
</dbReference>
<dbReference type="GO" id="GO:0016042">
    <property type="term" value="P:lipid catabolic process"/>
    <property type="evidence" value="ECO:0007669"/>
    <property type="project" value="UniProtKB-KW"/>
</dbReference>
<proteinExistence type="inferred from homology"/>
<dbReference type="InterPro" id="IPR051406">
    <property type="entry name" value="PLD_domain"/>
</dbReference>
<dbReference type="Proteomes" id="UP000241462">
    <property type="component" value="Unassembled WGS sequence"/>
</dbReference>
<keyword evidence="2" id="KW-0442">Lipid degradation</keyword>
<dbReference type="Pfam" id="PF13091">
    <property type="entry name" value="PLDc_2"/>
    <property type="match status" value="2"/>
</dbReference>
<feature type="compositionally biased region" description="Acidic residues" evidence="6">
    <location>
        <begin position="19"/>
        <end position="33"/>
    </location>
</feature>
<dbReference type="AlphaFoldDB" id="A0A2T2ZTL0"/>
<keyword evidence="3" id="KW-0443">Lipid metabolism</keyword>
<evidence type="ECO:0000256" key="2">
    <source>
        <dbReference type="ARBA" id="ARBA00022963"/>
    </source>
</evidence>
<dbReference type="InterPro" id="IPR001736">
    <property type="entry name" value="PLipase_D/transphosphatidylase"/>
</dbReference>
<evidence type="ECO:0000256" key="6">
    <source>
        <dbReference type="SAM" id="MobiDB-lite"/>
    </source>
</evidence>
<dbReference type="PROSITE" id="PS50035">
    <property type="entry name" value="PLD"/>
    <property type="match status" value="2"/>
</dbReference>
<sequence>MARGRRNGDDAWRPSAEDAAIEANDELLEEDLFSDGAAPVEHPSTKKSSHHTSSPAKQALDQPIAHHQKKKTTTPSTSRKSHRSHRADDGDDGAWKPTDEDIEDEELEVQEMVNNQISLEEAVQRPQTPVKKKKASGAAAKKPTTSRRKPAAKSQHQDIDSDADDDELWQPEDEEEDEEYLNSEEEPLSDEDEVEEGEEEADEEAVAPSSANQQHHTPKPKPTKKRPAASSAGSPNQTKKPGPRPKHRLTQATNRHPPSFLVQGDNAEALFTFAAYRGEGMCMLAMNWKNGDQPPDDFGGFAIEYKEPQAHKWWPIPNYMTFPGEAARSGPDAYSSRLSPIQRFRWVHFPFSVDVPGHFRYRVTPVFIKSAGGEGEVVRSYGEAQEVSIQLMADTFPGQMNIAFTRGFISSKAFNKKFGDGGISSILPDKANDGLEFKPKDPEMEEKALAWMGFEAREVILSTLNAAIDDTTAQVRVLAYDLNSREVVELLEKLGKRLKIIIDDSKSHDTPEDAESKAAARLERTAGKGNVQRQHMGNLQHNKLIVVDGDKTKIAIGGSTNFSWRGLYVQNNNLLALQGAQPVEIFTKAFENYWAHPNDTDGFYKTASSQWCDLGLKNVDAQVTFSPHSSNAGTLDMIASDIKAAESSLFYSLAFLYETPGVIREAIETKTAQRGILVYGLSDKSVGGLDVASSDGNPPIAYPDDFDNESSGGSGARMHHKFVVVDFNKPTARVYTGSHNFSVAADTKNAENLFMIRDQSVATAYMIEAVSMFDHYEVRDHVQKKEKAEKKGEKHTIHLKLPPESKKDKPWWDQYWTVKQKMHDRELFGV</sequence>
<dbReference type="InterPro" id="IPR025202">
    <property type="entry name" value="PLD-like_dom"/>
</dbReference>
<feature type="compositionally biased region" description="Acidic residues" evidence="6">
    <location>
        <begin position="100"/>
        <end position="109"/>
    </location>
</feature>
<gene>
    <name evidence="8" type="ORF">BD289DRAFT_176342</name>
</gene>
<evidence type="ECO:0000256" key="5">
    <source>
        <dbReference type="ARBA" id="ARBA00040549"/>
    </source>
</evidence>
<feature type="compositionally biased region" description="Basic residues" evidence="6">
    <location>
        <begin position="216"/>
        <end position="227"/>
    </location>
</feature>
<reference evidence="8 9" key="1">
    <citation type="journal article" date="2018" name="Mycol. Prog.">
        <title>Coniella lustricola, a new species from submerged detritus.</title>
        <authorList>
            <person name="Raudabaugh D.B."/>
            <person name="Iturriaga T."/>
            <person name="Carver A."/>
            <person name="Mondo S."/>
            <person name="Pangilinan J."/>
            <person name="Lipzen A."/>
            <person name="He G."/>
            <person name="Amirebrahimi M."/>
            <person name="Grigoriev I.V."/>
            <person name="Miller A.N."/>
        </authorList>
    </citation>
    <scope>NUCLEOTIDE SEQUENCE [LARGE SCALE GENOMIC DNA]</scope>
    <source>
        <strain evidence="8 9">B22-T-1</strain>
    </source>
</reference>
<dbReference type="SUPFAM" id="SSF56024">
    <property type="entry name" value="Phospholipase D/nuclease"/>
    <property type="match status" value="2"/>
</dbReference>
<keyword evidence="9" id="KW-1185">Reference proteome</keyword>
<evidence type="ECO:0000256" key="1">
    <source>
        <dbReference type="ARBA" id="ARBA00022801"/>
    </source>
</evidence>
<evidence type="ECO:0000256" key="4">
    <source>
        <dbReference type="ARBA" id="ARBA00038012"/>
    </source>
</evidence>
<evidence type="ECO:0000259" key="7">
    <source>
        <dbReference type="PROSITE" id="PS50035"/>
    </source>
</evidence>
<feature type="compositionally biased region" description="Basic and acidic residues" evidence="6">
    <location>
        <begin position="1"/>
        <end position="16"/>
    </location>
</feature>